<dbReference type="Proteomes" id="UP000008524">
    <property type="component" value="Chromosome 1"/>
</dbReference>
<organism evidence="2 3">
    <name type="scientific">Trypanosoma brucei brucei (strain 927/4 GUTat10.1)</name>
    <dbReference type="NCBI Taxonomy" id="185431"/>
    <lineage>
        <taxon>Eukaryota</taxon>
        <taxon>Discoba</taxon>
        <taxon>Euglenozoa</taxon>
        <taxon>Kinetoplastea</taxon>
        <taxon>Metakinetoplastina</taxon>
        <taxon>Trypanosomatida</taxon>
        <taxon>Trypanosomatidae</taxon>
        <taxon>Trypanosoma</taxon>
    </lineage>
</organism>
<proteinExistence type="predicted"/>
<name>Q4GYM0_TRYB2</name>
<protein>
    <submittedName>
        <fullName evidence="2">Uncharacterized protein</fullName>
    </submittedName>
</protein>
<evidence type="ECO:0000313" key="2">
    <source>
        <dbReference type="EMBL" id="CAJ16564.1"/>
    </source>
</evidence>
<dbReference type="KEGG" id="tbr:TB927.1.3530"/>
<accession>Q4GYM0</accession>
<evidence type="ECO:0000313" key="3">
    <source>
        <dbReference type="Proteomes" id="UP000008524"/>
    </source>
</evidence>
<keyword evidence="1" id="KW-0472">Membrane</keyword>
<feature type="transmembrane region" description="Helical" evidence="1">
    <location>
        <begin position="73"/>
        <end position="92"/>
    </location>
</feature>
<keyword evidence="1" id="KW-0812">Transmembrane</keyword>
<evidence type="ECO:0000256" key="1">
    <source>
        <dbReference type="SAM" id="Phobius"/>
    </source>
</evidence>
<dbReference type="GeneID" id="4357422"/>
<keyword evidence="3" id="KW-1185">Reference proteome</keyword>
<reference evidence="2 3" key="1">
    <citation type="journal article" date="2003" name="Nucleic Acids Res.">
        <title>The DNA sequence of chromosome I of an African trypanosome: gene content, chromosome organisation, recombination and polymorphism.</title>
        <authorList>
            <person name="Hall N."/>
            <person name="Berriman M."/>
            <person name="Lennard N.J."/>
            <person name="Harris B.R."/>
            <person name="Hertz-Fowler C."/>
            <person name="Bart-Delabesse E.N."/>
            <person name="Gerrare C.S."/>
            <person name="Atkin R.J."/>
            <person name="Barron A.J."/>
            <person name="Bowman S."/>
            <person name="Bray-Allen S.P."/>
            <person name="Bringaud F."/>
            <person name="Clark L.N."/>
            <person name="Corton C.H."/>
            <person name="Cronin A."/>
            <person name="Davies R."/>
            <person name="Doggett J."/>
            <person name="Fraser A."/>
            <person name="Gruter E."/>
            <person name="Hall S."/>
            <person name="Harper A.D."/>
            <person name="Kay M.P."/>
            <person name="Leech V."/>
            <person name="Mayes R."/>
            <person name="Price C."/>
            <person name="Quail M.A."/>
            <person name="Rabbinowitch E."/>
            <person name="Reitter C."/>
            <person name="Rutherford K."/>
            <person name="Sasse J."/>
            <person name="Sharp S."/>
            <person name="Shownkeen R."/>
            <person name="Macleod A."/>
            <person name="Taylor S."/>
            <person name="Tweedie A."/>
            <person name="Turner C.M.R."/>
            <person name="Tait A."/>
            <person name="Gull K."/>
            <person name="Barrell B."/>
            <person name="Melville S.E."/>
        </authorList>
    </citation>
    <scope>NUCLEOTIDE SEQUENCE [LARGE SCALE GENOMIC DNA]</scope>
    <source>
        <strain evidence="2 3">927/4 GUTat10.1</strain>
    </source>
</reference>
<dbReference type="InParanoid" id="Q4GYM0"/>
<keyword evidence="1" id="KW-1133">Transmembrane helix</keyword>
<reference evidence="3" key="2">
    <citation type="journal article" date="2005" name="Science">
        <title>The genome of the African trypanosome Trypanosoma brucei.</title>
        <authorList>
            <person name="Berriman M."/>
            <person name="Ghedin E."/>
            <person name="Hertz-Fowler C."/>
            <person name="Blandin G."/>
            <person name="Renauld H."/>
            <person name="Bartholomeu D.C."/>
            <person name="Lennard N.J."/>
            <person name="Caler E."/>
            <person name="Hamlin N.E."/>
            <person name="Haas B."/>
            <person name="Bohme U."/>
            <person name="Hannick L."/>
            <person name="Aslett M.A."/>
            <person name="Shallom J."/>
            <person name="Marcello L."/>
            <person name="Hou L."/>
            <person name="Wickstead B."/>
            <person name="Alsmark U.C."/>
            <person name="Arrowsmith C."/>
            <person name="Atkin R.J."/>
            <person name="Barron A.J."/>
            <person name="Bringaud F."/>
            <person name="Brooks K."/>
            <person name="Carrington M."/>
            <person name="Cherevach I."/>
            <person name="Chillingworth T.J."/>
            <person name="Churcher C."/>
            <person name="Clark L.N."/>
            <person name="Corton C.H."/>
            <person name="Cronin A."/>
            <person name="Davies R.M."/>
            <person name="Doggett J."/>
            <person name="Djikeng A."/>
            <person name="Feldblyum T."/>
            <person name="Field M.C."/>
            <person name="Fraser A."/>
            <person name="Goodhead I."/>
            <person name="Hance Z."/>
            <person name="Harper D."/>
            <person name="Harris B.R."/>
            <person name="Hauser H."/>
            <person name="Hostetler J."/>
            <person name="Ivens A."/>
            <person name="Jagels K."/>
            <person name="Johnson D."/>
            <person name="Johnson J."/>
            <person name="Jones K."/>
            <person name="Kerhornou A.X."/>
            <person name="Koo H."/>
            <person name="Larke N."/>
            <person name="Landfear S."/>
            <person name="Larkin C."/>
            <person name="Leech V."/>
            <person name="Line A."/>
            <person name="Lord A."/>
            <person name="Macleod A."/>
            <person name="Mooney P.J."/>
            <person name="Moule S."/>
            <person name="Martin D.M."/>
            <person name="Morgan G.W."/>
            <person name="Mungall K."/>
            <person name="Norbertczak H."/>
            <person name="Ormond D."/>
            <person name="Pai G."/>
            <person name="Peacock C.S."/>
            <person name="Peterson J."/>
            <person name="Quail M.A."/>
            <person name="Rabbinowitsch E."/>
            <person name="Rajandream M.A."/>
            <person name="Reitter C."/>
            <person name="Salzberg S.L."/>
            <person name="Sanders M."/>
            <person name="Schobel S."/>
            <person name="Sharp S."/>
            <person name="Simmonds M."/>
            <person name="Simpson A.J."/>
            <person name="Tallon L."/>
            <person name="Turner C.M."/>
            <person name="Tait A."/>
            <person name="Tivey A.R."/>
            <person name="Van Aken S."/>
            <person name="Walker D."/>
            <person name="Wanless D."/>
            <person name="Wang S."/>
            <person name="White B."/>
            <person name="White O."/>
            <person name="Whitehead S."/>
            <person name="Woodward J."/>
            <person name="Wortman J."/>
            <person name="Adams M.D."/>
            <person name="Embley T.M."/>
            <person name="Gull K."/>
            <person name="Ullu E."/>
            <person name="Barry J.D."/>
            <person name="Fairlamb A.H."/>
            <person name="Opperdoes F."/>
            <person name="Barrell B.G."/>
            <person name="Donelson J.E."/>
            <person name="Hall N."/>
            <person name="Fraser C.M."/>
            <person name="Melville S.E."/>
            <person name="El-Sayed N.M."/>
        </authorList>
    </citation>
    <scope>NUCLEOTIDE SEQUENCE [LARGE SCALE GENOMIC DNA]</scope>
    <source>
        <strain evidence="3">927/4 GUTat10.1</strain>
    </source>
</reference>
<gene>
    <name evidence="2" type="ORF">TB927.1.3530</name>
</gene>
<dbReference type="EMBL" id="AL929603">
    <property type="protein sequence ID" value="CAJ16564.1"/>
    <property type="molecule type" value="Genomic_DNA"/>
</dbReference>
<sequence>MNGNLKKYRKLSPWIVHNPSCAKSHRNPALSSRCAHGRRLANQKKKGKANYYHLFIPSEETTKRKENQKKLRIIPIALPVTGGLIVVIRHQIRKEPQRP</sequence>
<dbReference type="AlphaFoldDB" id="Q4GYM0"/>
<dbReference type="PaxDb" id="5691-CAJ16564"/>
<dbReference type="RefSeq" id="XP_001219051.1">
    <property type="nucleotide sequence ID" value="XM_001219050.1"/>
</dbReference>